<feature type="chain" id="PRO_5009110916" evidence="2">
    <location>
        <begin position="25"/>
        <end position="146"/>
    </location>
</feature>
<name>A0A1D8P9J7_9FLAO</name>
<evidence type="ECO:0000256" key="1">
    <source>
        <dbReference type="SAM" id="MobiDB-lite"/>
    </source>
</evidence>
<evidence type="ECO:0000256" key="2">
    <source>
        <dbReference type="SAM" id="SignalP"/>
    </source>
</evidence>
<dbReference type="RefSeq" id="WP_070237377.1">
    <property type="nucleotide sequence ID" value="NZ_CP017478.1"/>
</dbReference>
<evidence type="ECO:0000313" key="4">
    <source>
        <dbReference type="Proteomes" id="UP000176050"/>
    </source>
</evidence>
<feature type="signal peptide" evidence="2">
    <location>
        <begin position="1"/>
        <end position="24"/>
    </location>
</feature>
<proteinExistence type="predicted"/>
<dbReference type="Proteomes" id="UP000176050">
    <property type="component" value="Chromosome"/>
</dbReference>
<keyword evidence="2" id="KW-0732">Signal</keyword>
<dbReference type="EMBL" id="CP017478">
    <property type="protein sequence ID" value="AOW21213.1"/>
    <property type="molecule type" value="Genomic_DNA"/>
</dbReference>
<protein>
    <submittedName>
        <fullName evidence="3">Uncharacterized protein</fullName>
    </submittedName>
</protein>
<dbReference type="OrthoDB" id="1448678at2"/>
<dbReference type="AlphaFoldDB" id="A0A1D8P9J7"/>
<dbReference type="KEGG" id="lul:LPB138_11210"/>
<reference evidence="3 4" key="1">
    <citation type="submission" date="2016-10" db="EMBL/GenBank/DDBJ databases">
        <title>Lutibacter sp. LPB0138, isolated from marine gastropod.</title>
        <authorList>
            <person name="Kim E."/>
            <person name="Yi H."/>
        </authorList>
    </citation>
    <scope>NUCLEOTIDE SEQUENCE [LARGE SCALE GENOMIC DNA]</scope>
    <source>
        <strain evidence="3 4">LPB0138</strain>
    </source>
</reference>
<accession>A0A1D8P9J7</accession>
<organism evidence="3 4">
    <name type="scientific">Urechidicola croceus</name>
    <dbReference type="NCBI Taxonomy" id="1850246"/>
    <lineage>
        <taxon>Bacteria</taxon>
        <taxon>Pseudomonadati</taxon>
        <taxon>Bacteroidota</taxon>
        <taxon>Flavobacteriia</taxon>
        <taxon>Flavobacteriales</taxon>
        <taxon>Flavobacteriaceae</taxon>
        <taxon>Urechidicola</taxon>
    </lineage>
</organism>
<feature type="region of interest" description="Disordered" evidence="1">
    <location>
        <begin position="32"/>
        <end position="57"/>
    </location>
</feature>
<sequence>MQKPNKIAAFFFLGLFSLMVLHQAFPHLHHQHEETHSHSDIAHTGEHHHHDDSSHEKEESPYGFFGFFMDMHVHSTVSSDIVVLKRNTVERQTIVDDNVVIYTSDFQEFYVVDSRQNSKPPIYHPPKNYFNSYLSSLNLRGPPSLG</sequence>
<evidence type="ECO:0000313" key="3">
    <source>
        <dbReference type="EMBL" id="AOW21213.1"/>
    </source>
</evidence>
<gene>
    <name evidence="3" type="ORF">LPB138_11210</name>
</gene>
<keyword evidence="4" id="KW-1185">Reference proteome</keyword>
<dbReference type="STRING" id="1850246.LPB138_11210"/>